<gene>
    <name evidence="3" type="ORF">FRX57_00600</name>
</gene>
<dbReference type="Proteomes" id="UP000317430">
    <property type="component" value="Unassembled WGS sequence"/>
</dbReference>
<dbReference type="EMBL" id="VOHL01000001">
    <property type="protein sequence ID" value="TWS98760.1"/>
    <property type="molecule type" value="Genomic_DNA"/>
</dbReference>
<dbReference type="PROSITE" id="PS51257">
    <property type="entry name" value="PROKAR_LIPOPROTEIN"/>
    <property type="match status" value="1"/>
</dbReference>
<dbReference type="RefSeq" id="WP_146565637.1">
    <property type="nucleotide sequence ID" value="NZ_VOHL01000001.1"/>
</dbReference>
<evidence type="ECO:0000256" key="1">
    <source>
        <dbReference type="SAM" id="MobiDB-lite"/>
    </source>
</evidence>
<evidence type="ECO:0000256" key="2">
    <source>
        <dbReference type="SAM" id="SignalP"/>
    </source>
</evidence>
<evidence type="ECO:0008006" key="5">
    <source>
        <dbReference type="Google" id="ProtNLM"/>
    </source>
</evidence>
<feature type="region of interest" description="Disordered" evidence="1">
    <location>
        <begin position="150"/>
        <end position="200"/>
    </location>
</feature>
<feature type="chain" id="PRO_5039701288" description="DUF4352 domain-containing protein" evidence="2">
    <location>
        <begin position="23"/>
        <end position="323"/>
    </location>
</feature>
<dbReference type="AlphaFoldDB" id="A0A5C5SEP1"/>
<protein>
    <recommendedName>
        <fullName evidence="5">DUF4352 domain-containing protein</fullName>
    </recommendedName>
</protein>
<evidence type="ECO:0000313" key="3">
    <source>
        <dbReference type="EMBL" id="TWS98760.1"/>
    </source>
</evidence>
<name>A0A5C5SEP1_9STRE</name>
<accession>A0A5C5SEP1</accession>
<keyword evidence="4" id="KW-1185">Reference proteome</keyword>
<feature type="region of interest" description="Disordered" evidence="1">
    <location>
        <begin position="25"/>
        <end position="51"/>
    </location>
</feature>
<keyword evidence="2" id="KW-0732">Signal</keyword>
<feature type="compositionally biased region" description="Low complexity" evidence="1">
    <location>
        <begin position="25"/>
        <end position="48"/>
    </location>
</feature>
<sequence>MKNYKKIALMTLAGLLFLSACGTTTNKSKTSTSETSKTSQSSETTSSEPQSVEFFADGEYEVGTDIQPGSYYAVLTEFESDKDYAYINFKYGTDFDNQDNYEYEELKKVGKIYKVTLKKGMKLRFNDPYDGVSSWNMTLFTAEDYKEYQKSEQKESKTNSSESSSSSSSSESSTESSTSSESSSSSTASDSSSTEVSASSSGTIYSDSYIEVSKNKGLLSIKNLSGQDILLDGQATFNQTKEINMYSFGYIGDVKTGGTKTENISTVTLMNEGEPGDTEDGETLGGDKTFKHKMKAGETITWSGEIKDKDYNTLSQITFDITY</sequence>
<feature type="compositionally biased region" description="Low complexity" evidence="1">
    <location>
        <begin position="158"/>
        <end position="200"/>
    </location>
</feature>
<comment type="caution">
    <text evidence="3">The sequence shown here is derived from an EMBL/GenBank/DDBJ whole genome shotgun (WGS) entry which is preliminary data.</text>
</comment>
<reference evidence="3 4" key="1">
    <citation type="submission" date="2019-08" db="EMBL/GenBank/DDBJ databases">
        <authorList>
            <person name="Lei W."/>
        </authorList>
    </citation>
    <scope>NUCLEOTIDE SEQUENCE [LARGE SCALE GENOMIC DNA]</scope>
    <source>
        <strain evidence="3 4">CCUG 66496</strain>
    </source>
</reference>
<evidence type="ECO:0000313" key="4">
    <source>
        <dbReference type="Proteomes" id="UP000317430"/>
    </source>
</evidence>
<organism evidence="3 4">
    <name type="scientific">Streptococcus cuniculipharyngis</name>
    <dbReference type="NCBI Taxonomy" id="1562651"/>
    <lineage>
        <taxon>Bacteria</taxon>
        <taxon>Bacillati</taxon>
        <taxon>Bacillota</taxon>
        <taxon>Bacilli</taxon>
        <taxon>Lactobacillales</taxon>
        <taxon>Streptococcaceae</taxon>
        <taxon>Streptococcus</taxon>
    </lineage>
</organism>
<proteinExistence type="predicted"/>
<feature type="signal peptide" evidence="2">
    <location>
        <begin position="1"/>
        <end position="22"/>
    </location>
</feature>
<dbReference type="OrthoDB" id="2193090at2"/>